<evidence type="ECO:0000313" key="2">
    <source>
        <dbReference type="Proteomes" id="UP001164726"/>
    </source>
</evidence>
<dbReference type="RefSeq" id="WP_275421410.1">
    <property type="nucleotide sequence ID" value="NZ_CP106877.1"/>
</dbReference>
<gene>
    <name evidence="1" type="ORF">OE105_03805</name>
</gene>
<dbReference type="EMBL" id="CP106877">
    <property type="protein sequence ID" value="WAA13257.1"/>
    <property type="molecule type" value="Genomic_DNA"/>
</dbReference>
<name>A0A9E8M0R9_9BACI</name>
<keyword evidence="2" id="KW-1185">Reference proteome</keyword>
<proteinExistence type="predicted"/>
<accession>A0A9E8M0R9</accession>
<dbReference type="KEGG" id="fhl:OE105_03805"/>
<protein>
    <submittedName>
        <fullName evidence="1">Uncharacterized protein</fullName>
    </submittedName>
</protein>
<evidence type="ECO:0000313" key="1">
    <source>
        <dbReference type="EMBL" id="WAA13257.1"/>
    </source>
</evidence>
<dbReference type="Proteomes" id="UP001164726">
    <property type="component" value="Chromosome"/>
</dbReference>
<organism evidence="1 2">
    <name type="scientific">Fervidibacillus halotolerans</name>
    <dbReference type="NCBI Taxonomy" id="2980027"/>
    <lineage>
        <taxon>Bacteria</taxon>
        <taxon>Bacillati</taxon>
        <taxon>Bacillota</taxon>
        <taxon>Bacilli</taxon>
        <taxon>Bacillales</taxon>
        <taxon>Bacillaceae</taxon>
        <taxon>Fervidibacillus</taxon>
    </lineage>
</organism>
<sequence>MYKEGDFIHFSKISKAIEAAYEQLLQSENKNEVALQYLKEAEKDVQKALGFSLSSRFQRDSINMYVPLPIWNKGNRDIQMNSIDHKNSL</sequence>
<reference evidence="1" key="1">
    <citation type="submission" date="2022-09" db="EMBL/GenBank/DDBJ databases">
        <title>Complete Genomes of Fervidibacillus albus and Fervidibacillus halotolerans isolated from tidal flat sediments.</title>
        <authorList>
            <person name="Kwon K.K."/>
            <person name="Yang S.-H."/>
            <person name="Park M.J."/>
            <person name="Oh H.-M."/>
        </authorList>
    </citation>
    <scope>NUCLEOTIDE SEQUENCE</scope>
    <source>
        <strain evidence="1">MEBiC13594</strain>
    </source>
</reference>
<dbReference type="AlphaFoldDB" id="A0A9E8M0R9"/>